<dbReference type="EMBL" id="JARJLM010000579">
    <property type="protein sequence ID" value="MDF3838346.1"/>
    <property type="molecule type" value="Genomic_DNA"/>
</dbReference>
<proteinExistence type="inferred from homology"/>
<dbReference type="PANTHER" id="PTHR42928:SF5">
    <property type="entry name" value="BLR1237 PROTEIN"/>
    <property type="match status" value="1"/>
</dbReference>
<dbReference type="SUPFAM" id="SSF53850">
    <property type="entry name" value="Periplasmic binding protein-like II"/>
    <property type="match status" value="1"/>
</dbReference>
<accession>A0ABT6B315</accession>
<dbReference type="InterPro" id="IPR042100">
    <property type="entry name" value="Bug_dom1"/>
</dbReference>
<protein>
    <submittedName>
        <fullName evidence="3">Tripartite tricarboxylate transporter substrate binding protein</fullName>
    </submittedName>
</protein>
<comment type="similarity">
    <text evidence="1">Belongs to the UPF0065 (bug) family.</text>
</comment>
<evidence type="ECO:0000256" key="1">
    <source>
        <dbReference type="ARBA" id="ARBA00006987"/>
    </source>
</evidence>
<dbReference type="InterPro" id="IPR005064">
    <property type="entry name" value="BUG"/>
</dbReference>
<keyword evidence="2" id="KW-0732">Signal</keyword>
<evidence type="ECO:0000313" key="4">
    <source>
        <dbReference type="Proteomes" id="UP001216674"/>
    </source>
</evidence>
<gene>
    <name evidence="3" type="ORF">P3W85_36265</name>
</gene>
<feature type="signal peptide" evidence="2">
    <location>
        <begin position="1"/>
        <end position="28"/>
    </location>
</feature>
<organism evidence="3 4">
    <name type="scientific">Cupriavidus basilensis</name>
    <dbReference type="NCBI Taxonomy" id="68895"/>
    <lineage>
        <taxon>Bacteria</taxon>
        <taxon>Pseudomonadati</taxon>
        <taxon>Pseudomonadota</taxon>
        <taxon>Betaproteobacteria</taxon>
        <taxon>Burkholderiales</taxon>
        <taxon>Burkholderiaceae</taxon>
        <taxon>Cupriavidus</taxon>
    </lineage>
</organism>
<keyword evidence="4" id="KW-1185">Reference proteome</keyword>
<dbReference type="RefSeq" id="WP_017230634.1">
    <property type="nucleotide sequence ID" value="NZ_JARJLM010000579.1"/>
</dbReference>
<dbReference type="PANTHER" id="PTHR42928">
    <property type="entry name" value="TRICARBOXYLATE-BINDING PROTEIN"/>
    <property type="match status" value="1"/>
</dbReference>
<dbReference type="PIRSF" id="PIRSF017082">
    <property type="entry name" value="YflP"/>
    <property type="match status" value="1"/>
</dbReference>
<dbReference type="Proteomes" id="UP001216674">
    <property type="component" value="Unassembled WGS sequence"/>
</dbReference>
<evidence type="ECO:0000313" key="3">
    <source>
        <dbReference type="EMBL" id="MDF3838346.1"/>
    </source>
</evidence>
<name>A0ABT6B315_9BURK</name>
<dbReference type="Pfam" id="PF03401">
    <property type="entry name" value="TctC"/>
    <property type="match status" value="1"/>
</dbReference>
<comment type="caution">
    <text evidence="3">The sequence shown here is derived from an EMBL/GenBank/DDBJ whole genome shotgun (WGS) entry which is preliminary data.</text>
</comment>
<dbReference type="Gene3D" id="3.40.190.10">
    <property type="entry name" value="Periplasmic binding protein-like II"/>
    <property type="match status" value="1"/>
</dbReference>
<evidence type="ECO:0000256" key="2">
    <source>
        <dbReference type="SAM" id="SignalP"/>
    </source>
</evidence>
<dbReference type="CDD" id="cd07012">
    <property type="entry name" value="PBP2_Bug_TTT"/>
    <property type="match status" value="1"/>
</dbReference>
<sequence length="325" mass="34641">MLSKMLFPRMLRCAAGALLLCAAAVASAQTYPSKAVRVIIPFPPGGPTDTVGRMLAQKLAEQTGQSFIVDNRPGGQGIIGADAVAKGAADGYTLLFSASTFTTTPMTLKSSPYDVSRDFTPVALVGKGPLAVSVNRNLPIRSVKDLIDYAQARPGKMSFAIGSQASAGHLSTEMLKRAGKLDYLVVPYKGSAPAYQDLIGGAIDGFIDPVLGALTYHKSGMVRVVAVTSRDRLPSMPDVPTVGETVPGYEFYSWYGLWGPARLPAEVTRRLNAEVNKALASDLRARLAEQGYLLSPGTPEDFARFEKEDMARSAKIVAQAKIRAE</sequence>
<dbReference type="Gene3D" id="3.40.190.150">
    <property type="entry name" value="Bordetella uptake gene, domain 1"/>
    <property type="match status" value="1"/>
</dbReference>
<feature type="chain" id="PRO_5046115336" evidence="2">
    <location>
        <begin position="29"/>
        <end position="325"/>
    </location>
</feature>
<reference evidence="3 4" key="1">
    <citation type="submission" date="2023-03" db="EMBL/GenBank/DDBJ databases">
        <title>Draft assemblies of triclosan tolerant bacteria isolated from returned activated sludge.</title>
        <authorList>
            <person name="Van Hamelsveld S."/>
        </authorList>
    </citation>
    <scope>NUCLEOTIDE SEQUENCE [LARGE SCALE GENOMIC DNA]</scope>
    <source>
        <strain evidence="3 4">GW210010_S58</strain>
    </source>
</reference>